<dbReference type="InterPro" id="IPR029058">
    <property type="entry name" value="AB_hydrolase_fold"/>
</dbReference>
<proteinExistence type="predicted"/>
<dbReference type="SUPFAM" id="SSF53474">
    <property type="entry name" value="alpha/beta-Hydrolases"/>
    <property type="match status" value="1"/>
</dbReference>
<dbReference type="Gene3D" id="3.40.50.1820">
    <property type="entry name" value="alpha/beta hydrolase"/>
    <property type="match status" value="1"/>
</dbReference>
<sequence length="121" mass="12938">MGADAAALLAARRGGQLAAVALFSGGYERLLREPPAQAAEQLSGVGLRAFHAASDTYAPPQHSRDMFEWLCGRLGGEVGSPTTAAFDDPEPPYWDLGTWARRSISRCWSATSLAWRGRCGS</sequence>
<organism evidence="1 2">
    <name type="scientific">Prorocentrum cordatum</name>
    <dbReference type="NCBI Taxonomy" id="2364126"/>
    <lineage>
        <taxon>Eukaryota</taxon>
        <taxon>Sar</taxon>
        <taxon>Alveolata</taxon>
        <taxon>Dinophyceae</taxon>
        <taxon>Prorocentrales</taxon>
        <taxon>Prorocentraceae</taxon>
        <taxon>Prorocentrum</taxon>
    </lineage>
</organism>
<dbReference type="EMBL" id="CAUYUJ010009834">
    <property type="protein sequence ID" value="CAK0827798.1"/>
    <property type="molecule type" value="Genomic_DNA"/>
</dbReference>
<keyword evidence="2" id="KW-1185">Reference proteome</keyword>
<evidence type="ECO:0000313" key="2">
    <source>
        <dbReference type="Proteomes" id="UP001189429"/>
    </source>
</evidence>
<protein>
    <recommendedName>
        <fullName evidence="3">Dienelactone hydrolase domain-containing protein</fullName>
    </recommendedName>
</protein>
<accession>A0ABN9S7H5</accession>
<evidence type="ECO:0000313" key="1">
    <source>
        <dbReference type="EMBL" id="CAK0827798.1"/>
    </source>
</evidence>
<gene>
    <name evidence="1" type="ORF">PCOR1329_LOCUS27238</name>
</gene>
<evidence type="ECO:0008006" key="3">
    <source>
        <dbReference type="Google" id="ProtNLM"/>
    </source>
</evidence>
<name>A0ABN9S7H5_9DINO</name>
<feature type="non-terminal residue" evidence="1">
    <location>
        <position position="121"/>
    </location>
</feature>
<dbReference type="Proteomes" id="UP001189429">
    <property type="component" value="Unassembled WGS sequence"/>
</dbReference>
<comment type="caution">
    <text evidence="1">The sequence shown here is derived from an EMBL/GenBank/DDBJ whole genome shotgun (WGS) entry which is preliminary data.</text>
</comment>
<reference evidence="1" key="1">
    <citation type="submission" date="2023-10" db="EMBL/GenBank/DDBJ databases">
        <authorList>
            <person name="Chen Y."/>
            <person name="Shah S."/>
            <person name="Dougan E. K."/>
            <person name="Thang M."/>
            <person name="Chan C."/>
        </authorList>
    </citation>
    <scope>NUCLEOTIDE SEQUENCE [LARGE SCALE GENOMIC DNA]</scope>
</reference>